<evidence type="ECO:0000259" key="2">
    <source>
        <dbReference type="PROSITE" id="PS50113"/>
    </source>
</evidence>
<protein>
    <submittedName>
        <fullName evidence="5">EAL domain-containing protein</fullName>
    </submittedName>
</protein>
<evidence type="ECO:0000313" key="6">
    <source>
        <dbReference type="Proteomes" id="UP001221189"/>
    </source>
</evidence>
<dbReference type="InterPro" id="IPR035919">
    <property type="entry name" value="EAL_sf"/>
</dbReference>
<dbReference type="InterPro" id="IPR000014">
    <property type="entry name" value="PAS"/>
</dbReference>
<evidence type="ECO:0000259" key="4">
    <source>
        <dbReference type="PROSITE" id="PS50887"/>
    </source>
</evidence>
<dbReference type="PROSITE" id="PS50112">
    <property type="entry name" value="PAS"/>
    <property type="match status" value="2"/>
</dbReference>
<dbReference type="InterPro" id="IPR035965">
    <property type="entry name" value="PAS-like_dom_sf"/>
</dbReference>
<dbReference type="CDD" id="cd00130">
    <property type="entry name" value="PAS"/>
    <property type="match status" value="3"/>
</dbReference>
<dbReference type="CDD" id="cd01948">
    <property type="entry name" value="EAL"/>
    <property type="match status" value="1"/>
</dbReference>
<feature type="domain" description="EAL" evidence="3">
    <location>
        <begin position="581"/>
        <end position="835"/>
    </location>
</feature>
<accession>A0ABT5KGI2</accession>
<dbReference type="Gene3D" id="3.20.20.450">
    <property type="entry name" value="EAL domain"/>
    <property type="match status" value="1"/>
</dbReference>
<dbReference type="InterPro" id="IPR001633">
    <property type="entry name" value="EAL_dom"/>
</dbReference>
<dbReference type="InterPro" id="IPR029787">
    <property type="entry name" value="Nucleotide_cyclase"/>
</dbReference>
<evidence type="ECO:0000313" key="5">
    <source>
        <dbReference type="EMBL" id="MDC8773043.1"/>
    </source>
</evidence>
<reference evidence="5 6" key="1">
    <citation type="submission" date="2022-10" db="EMBL/GenBank/DDBJ databases">
        <title>Paucibacter sp. hw1 Genome sequencing.</title>
        <authorList>
            <person name="Park S."/>
        </authorList>
    </citation>
    <scope>NUCLEOTIDE SEQUENCE [LARGE SCALE GENOMIC DNA]</scope>
    <source>
        <strain evidence="6">hw1</strain>
    </source>
</reference>
<dbReference type="PROSITE" id="PS50113">
    <property type="entry name" value="PAC"/>
    <property type="match status" value="2"/>
</dbReference>
<dbReference type="NCBIfam" id="TIGR00229">
    <property type="entry name" value="sensory_box"/>
    <property type="match status" value="2"/>
</dbReference>
<dbReference type="SUPFAM" id="SSF55073">
    <property type="entry name" value="Nucleotide cyclase"/>
    <property type="match status" value="1"/>
</dbReference>
<dbReference type="InterPro" id="IPR000160">
    <property type="entry name" value="GGDEF_dom"/>
</dbReference>
<dbReference type="PANTHER" id="PTHR44757:SF2">
    <property type="entry name" value="BIOFILM ARCHITECTURE MAINTENANCE PROTEIN MBAA"/>
    <property type="match status" value="1"/>
</dbReference>
<proteinExistence type="predicted"/>
<dbReference type="CDD" id="cd01949">
    <property type="entry name" value="GGDEF"/>
    <property type="match status" value="1"/>
</dbReference>
<dbReference type="SMART" id="SM00086">
    <property type="entry name" value="PAC"/>
    <property type="match status" value="2"/>
</dbReference>
<evidence type="ECO:0000259" key="1">
    <source>
        <dbReference type="PROSITE" id="PS50112"/>
    </source>
</evidence>
<dbReference type="Pfam" id="PF13426">
    <property type="entry name" value="PAS_9"/>
    <property type="match status" value="1"/>
</dbReference>
<dbReference type="SUPFAM" id="SSF55785">
    <property type="entry name" value="PYP-like sensor domain (PAS domain)"/>
    <property type="match status" value="3"/>
</dbReference>
<feature type="domain" description="PAC" evidence="2">
    <location>
        <begin position="355"/>
        <end position="407"/>
    </location>
</feature>
<dbReference type="Pfam" id="PF00990">
    <property type="entry name" value="GGDEF"/>
    <property type="match status" value="1"/>
</dbReference>
<dbReference type="Gene3D" id="3.30.70.270">
    <property type="match status" value="1"/>
</dbReference>
<dbReference type="Pfam" id="PF08448">
    <property type="entry name" value="PAS_4"/>
    <property type="match status" value="1"/>
</dbReference>
<dbReference type="InterPro" id="IPR013656">
    <property type="entry name" value="PAS_4"/>
</dbReference>
<comment type="caution">
    <text evidence="5">The sequence shown here is derived from an EMBL/GenBank/DDBJ whole genome shotgun (WGS) entry which is preliminary data.</text>
</comment>
<sequence length="844" mass="93703">MGFADFMQDVVAQFDPQFRHLYVNRSIERITGRAAAQFIGRSNKELGMPGEQVALWEASLSEVFKTGLPSTIQFTYAGPEGKHLMQTRLTPELSSDGRVCSVVTVARDLTNLVQHVLHAPQLTTLVDQTESKYSTASCLGLAPKCPTGPAFDPELDPRTALALYEAIVQSSDDAIISKTLDGIVTSWNGGAEAIFGYSAEEMLGQPMLVLFPLDRKDEERFILELLLAGEKVDHFETVRQRKDGSLVHVSVSISPIRDAQQRIIGASKIARDISKKKLAEARLRLTANVFTYTSEGIVIASPAGVLLDVNEAFTRITGYTRQAVLGQNYRQLCGNSEDTDKSGTMWQSLWQTGHCQGEVWSRRHDGTDFAALLTVSAIADSSGQIQSYVALFADITPLRLQTEKLEHFAHYDAMTGLPNRLLLSDRLQQAMANSARHDQTLAVLYLDLDGFKVINDKHGHAVGDQLLITLSQRMKSHLREVDTLARIGGDEFVLVLVDVHGLAELNALIERILKACSEPIVFGEHLLQVSASIGVTLYPQDDVEADQLMRHADRAMYEAKQNGRNRYQLFDAAQDAEFKHRGEGLQRLQVALERSEFELHFQPKVNLRNGRVTGAEALIRWRHPQHGLLAPATFLPLLEGHVLGLRLGEWVIGEALHQIEAWLDQGLRLAVSVNVSAWQFQQQDFVAQLAQMLLRHPRIGTGQLELEILETSSLENLQVASQMMRECRQLGVHFAIDDFGTGYSSLTYLKNLPAETLKIDQSFVRDMLNDHEAQAIVQGIIGLAAAFKRQVIAEGVETQNHGERLLALGCELAQGYGIARPMPAEQMLSWVQAWEASGRRMPAD</sequence>
<feature type="domain" description="PAS" evidence="1">
    <location>
        <begin position="279"/>
        <end position="328"/>
    </location>
</feature>
<dbReference type="PROSITE" id="PS50883">
    <property type="entry name" value="EAL"/>
    <property type="match status" value="1"/>
</dbReference>
<dbReference type="SMART" id="SM00267">
    <property type="entry name" value="GGDEF"/>
    <property type="match status" value="1"/>
</dbReference>
<dbReference type="Proteomes" id="UP001221189">
    <property type="component" value="Unassembled WGS sequence"/>
</dbReference>
<dbReference type="SMART" id="SM00052">
    <property type="entry name" value="EAL"/>
    <property type="match status" value="1"/>
</dbReference>
<keyword evidence="6" id="KW-1185">Reference proteome</keyword>
<dbReference type="Gene3D" id="3.30.450.20">
    <property type="entry name" value="PAS domain"/>
    <property type="match status" value="3"/>
</dbReference>
<organism evidence="5 6">
    <name type="scientific">Roseateles albus</name>
    <dbReference type="NCBI Taxonomy" id="2987525"/>
    <lineage>
        <taxon>Bacteria</taxon>
        <taxon>Pseudomonadati</taxon>
        <taxon>Pseudomonadota</taxon>
        <taxon>Betaproteobacteria</taxon>
        <taxon>Burkholderiales</taxon>
        <taxon>Sphaerotilaceae</taxon>
        <taxon>Roseateles</taxon>
    </lineage>
</organism>
<dbReference type="InterPro" id="IPR000700">
    <property type="entry name" value="PAS-assoc_C"/>
</dbReference>
<dbReference type="PANTHER" id="PTHR44757">
    <property type="entry name" value="DIGUANYLATE CYCLASE DGCP"/>
    <property type="match status" value="1"/>
</dbReference>
<dbReference type="Pfam" id="PF00563">
    <property type="entry name" value="EAL"/>
    <property type="match status" value="1"/>
</dbReference>
<dbReference type="InterPro" id="IPR013767">
    <property type="entry name" value="PAS_fold"/>
</dbReference>
<dbReference type="Pfam" id="PF00989">
    <property type="entry name" value="PAS"/>
    <property type="match status" value="1"/>
</dbReference>
<dbReference type="InterPro" id="IPR052155">
    <property type="entry name" value="Biofilm_reg_signaling"/>
</dbReference>
<dbReference type="InterPro" id="IPR043128">
    <property type="entry name" value="Rev_trsase/Diguanyl_cyclase"/>
</dbReference>
<gene>
    <name evidence="5" type="ORF">PRZ03_15760</name>
</gene>
<dbReference type="NCBIfam" id="TIGR00254">
    <property type="entry name" value="GGDEF"/>
    <property type="match status" value="1"/>
</dbReference>
<dbReference type="SUPFAM" id="SSF141868">
    <property type="entry name" value="EAL domain-like"/>
    <property type="match status" value="1"/>
</dbReference>
<dbReference type="EMBL" id="JAQQXT010000009">
    <property type="protein sequence ID" value="MDC8773043.1"/>
    <property type="molecule type" value="Genomic_DNA"/>
</dbReference>
<dbReference type="PROSITE" id="PS50887">
    <property type="entry name" value="GGDEF"/>
    <property type="match status" value="1"/>
</dbReference>
<feature type="domain" description="PAC" evidence="2">
    <location>
        <begin position="233"/>
        <end position="285"/>
    </location>
</feature>
<feature type="domain" description="GGDEF" evidence="4">
    <location>
        <begin position="439"/>
        <end position="572"/>
    </location>
</feature>
<dbReference type="SMART" id="SM00091">
    <property type="entry name" value="PAS"/>
    <property type="match status" value="3"/>
</dbReference>
<name>A0ABT5KGI2_9BURK</name>
<dbReference type="InterPro" id="IPR001610">
    <property type="entry name" value="PAC"/>
</dbReference>
<feature type="domain" description="PAS" evidence="1">
    <location>
        <begin position="160"/>
        <end position="230"/>
    </location>
</feature>
<evidence type="ECO:0000259" key="3">
    <source>
        <dbReference type="PROSITE" id="PS50883"/>
    </source>
</evidence>